<accession>A0A1V3XSK6</accession>
<reference evidence="9 10" key="1">
    <citation type="submission" date="2017-02" db="EMBL/GenBank/DDBJ databases">
        <title>Complete genome sequences of Mycobacterium kansasii strains isolated from rhesus macaques.</title>
        <authorList>
            <person name="Panda A."/>
            <person name="Nagaraj S."/>
            <person name="Zhao X."/>
            <person name="Tettelin H."/>
            <person name="Detolla L.J."/>
        </authorList>
    </citation>
    <scope>NUCLEOTIDE SEQUENCE [LARGE SCALE GENOMIC DNA]</scope>
    <source>
        <strain evidence="8 9">11-3469</strain>
        <strain evidence="7 10">11-3813</strain>
    </source>
</reference>
<evidence type="ECO:0000313" key="10">
    <source>
        <dbReference type="Proteomes" id="UP000189229"/>
    </source>
</evidence>
<feature type="domain" description="Reductase C-terminal" evidence="6">
    <location>
        <begin position="322"/>
        <end position="392"/>
    </location>
</feature>
<dbReference type="Proteomes" id="UP000188532">
    <property type="component" value="Unassembled WGS sequence"/>
</dbReference>
<evidence type="ECO:0000259" key="6">
    <source>
        <dbReference type="Pfam" id="PF14759"/>
    </source>
</evidence>
<evidence type="ECO:0000259" key="5">
    <source>
        <dbReference type="Pfam" id="PF07992"/>
    </source>
</evidence>
<dbReference type="SUPFAM" id="SSF51905">
    <property type="entry name" value="FAD/NAD(P)-binding domain"/>
    <property type="match status" value="2"/>
</dbReference>
<keyword evidence="3" id="KW-0274">FAD</keyword>
<evidence type="ECO:0000256" key="3">
    <source>
        <dbReference type="ARBA" id="ARBA00022827"/>
    </source>
</evidence>
<dbReference type="AlphaFoldDB" id="A0A1V3XSK6"/>
<evidence type="ECO:0000313" key="9">
    <source>
        <dbReference type="Proteomes" id="UP000188532"/>
    </source>
</evidence>
<dbReference type="EMBL" id="MVBN01000001">
    <property type="protein sequence ID" value="OOK84402.1"/>
    <property type="molecule type" value="Genomic_DNA"/>
</dbReference>
<keyword evidence="2" id="KW-0285">Flavoprotein</keyword>
<dbReference type="Proteomes" id="UP000189229">
    <property type="component" value="Unassembled WGS sequence"/>
</dbReference>
<dbReference type="Gene3D" id="3.50.50.60">
    <property type="entry name" value="FAD/NAD(P)-binding domain"/>
    <property type="match status" value="2"/>
</dbReference>
<dbReference type="Gene3D" id="3.30.390.30">
    <property type="match status" value="1"/>
</dbReference>
<evidence type="ECO:0000256" key="4">
    <source>
        <dbReference type="ARBA" id="ARBA00023002"/>
    </source>
</evidence>
<gene>
    <name evidence="8" type="ORF">BZL29_1112</name>
    <name evidence="7" type="ORF">BZL30_0749</name>
</gene>
<sequence>MNREAVVIVGASIGGVRTAQALRGANYTGRIIVVTDEIREPYDKPPLSKAFLAGTATVDKISLLSHAAAEELGIELLLGWRATRVDLACNEVEFESGKRLTFGHLVIATGARALPSPWGQPDGVQVLRTLDDSLRLRAELEYGGRLVVVGGGFIGAEIAATARSMGLTVTIVDPNSVPMQRVLGTEIGEAFKRLHESNGVTTFFGVGVQGITGHRGHFRVGLTNGHVLAADYLVFGIGAVPNDQWLASSGLRTANGVVCDEYLRAVEASNVFAVGDVCRWLNPRYGRATRVEHWTNAVDQAAAVAHNISQPSDLIAYGPVEYVWSDQYDWKIRIVGDTSLGDGGRVEVIGDDHADRFAALYRPNGHALGGIVTVNWPRALIMGRKALTERTPYRVVKDTLGQLAEPNA</sequence>
<dbReference type="PANTHER" id="PTHR43557">
    <property type="entry name" value="APOPTOSIS-INDUCING FACTOR 1"/>
    <property type="match status" value="1"/>
</dbReference>
<protein>
    <submittedName>
        <fullName evidence="7">Pyridine nucleotide-disulfide oxidoreductase family protein</fullName>
    </submittedName>
</protein>
<dbReference type="EMBL" id="MVBM01000001">
    <property type="protein sequence ID" value="OOK82159.1"/>
    <property type="molecule type" value="Genomic_DNA"/>
</dbReference>
<dbReference type="GeneID" id="29699432"/>
<evidence type="ECO:0000256" key="2">
    <source>
        <dbReference type="ARBA" id="ARBA00022630"/>
    </source>
</evidence>
<dbReference type="InterPro" id="IPR028202">
    <property type="entry name" value="Reductase_C"/>
</dbReference>
<organism evidence="7 10">
    <name type="scientific">Mycobacterium kansasii</name>
    <dbReference type="NCBI Taxonomy" id="1768"/>
    <lineage>
        <taxon>Bacteria</taxon>
        <taxon>Bacillati</taxon>
        <taxon>Actinomycetota</taxon>
        <taxon>Actinomycetes</taxon>
        <taxon>Mycobacteriales</taxon>
        <taxon>Mycobacteriaceae</taxon>
        <taxon>Mycobacterium</taxon>
    </lineage>
</organism>
<dbReference type="RefSeq" id="WP_023372228.1">
    <property type="nucleotide sequence ID" value="NZ_BLYZ01000001.1"/>
</dbReference>
<dbReference type="PRINTS" id="PR00368">
    <property type="entry name" value="FADPNR"/>
</dbReference>
<dbReference type="SUPFAM" id="SSF55424">
    <property type="entry name" value="FAD/NAD-linked reductases, dimerisation (C-terminal) domain"/>
    <property type="match status" value="1"/>
</dbReference>
<dbReference type="InterPro" id="IPR036188">
    <property type="entry name" value="FAD/NAD-bd_sf"/>
</dbReference>
<keyword evidence="4" id="KW-0560">Oxidoreductase</keyword>
<dbReference type="PANTHER" id="PTHR43557:SF2">
    <property type="entry name" value="RIESKE DOMAIN-CONTAINING PROTEIN-RELATED"/>
    <property type="match status" value="1"/>
</dbReference>
<dbReference type="Pfam" id="PF14759">
    <property type="entry name" value="Reductase_C"/>
    <property type="match status" value="1"/>
</dbReference>
<dbReference type="InterPro" id="IPR016156">
    <property type="entry name" value="FAD/NAD-linked_Rdtase_dimer_sf"/>
</dbReference>
<dbReference type="InterPro" id="IPR023753">
    <property type="entry name" value="FAD/NAD-binding_dom"/>
</dbReference>
<dbReference type="Pfam" id="PF07992">
    <property type="entry name" value="Pyr_redox_2"/>
    <property type="match status" value="1"/>
</dbReference>
<dbReference type="STRING" id="1768.B1T50_23815"/>
<dbReference type="InterPro" id="IPR050446">
    <property type="entry name" value="FAD-oxidoreductase/Apoptosis"/>
</dbReference>
<dbReference type="GO" id="GO:0016651">
    <property type="term" value="F:oxidoreductase activity, acting on NAD(P)H"/>
    <property type="evidence" value="ECO:0007669"/>
    <property type="project" value="TreeGrafter"/>
</dbReference>
<evidence type="ECO:0000256" key="1">
    <source>
        <dbReference type="ARBA" id="ARBA00001974"/>
    </source>
</evidence>
<evidence type="ECO:0000313" key="7">
    <source>
        <dbReference type="EMBL" id="OOK82159.1"/>
    </source>
</evidence>
<comment type="caution">
    <text evidence="7">The sequence shown here is derived from an EMBL/GenBank/DDBJ whole genome shotgun (WGS) entry which is preliminary data.</text>
</comment>
<proteinExistence type="predicted"/>
<dbReference type="PRINTS" id="PR00411">
    <property type="entry name" value="PNDRDTASEI"/>
</dbReference>
<feature type="domain" description="FAD/NAD(P)-binding" evidence="5">
    <location>
        <begin position="6"/>
        <end position="301"/>
    </location>
</feature>
<evidence type="ECO:0000313" key="8">
    <source>
        <dbReference type="EMBL" id="OOK84402.1"/>
    </source>
</evidence>
<comment type="cofactor">
    <cofactor evidence="1">
        <name>FAD</name>
        <dbReference type="ChEBI" id="CHEBI:57692"/>
    </cofactor>
</comment>
<dbReference type="GO" id="GO:0005737">
    <property type="term" value="C:cytoplasm"/>
    <property type="evidence" value="ECO:0007669"/>
    <property type="project" value="TreeGrafter"/>
</dbReference>
<name>A0A1V3XSK6_MYCKA</name>